<dbReference type="InterPro" id="IPR001611">
    <property type="entry name" value="Leu-rich_rpt"/>
</dbReference>
<dbReference type="Pfam" id="PF13855">
    <property type="entry name" value="LRR_8"/>
    <property type="match status" value="1"/>
</dbReference>
<evidence type="ECO:0000259" key="4">
    <source>
        <dbReference type="Pfam" id="PF23598"/>
    </source>
</evidence>
<dbReference type="SUPFAM" id="SSF52058">
    <property type="entry name" value="L domain-like"/>
    <property type="match status" value="1"/>
</dbReference>
<accession>A0ABX8H325</accession>
<dbReference type="PANTHER" id="PTHR48051">
    <property type="match status" value="1"/>
</dbReference>
<gene>
    <name evidence="5" type="ORF">KM029_21765</name>
</gene>
<evidence type="ECO:0000256" key="3">
    <source>
        <dbReference type="SAM" id="SignalP"/>
    </source>
</evidence>
<dbReference type="InterPro" id="IPR003591">
    <property type="entry name" value="Leu-rich_rpt_typical-subtyp"/>
</dbReference>
<dbReference type="Gene3D" id="3.80.10.10">
    <property type="entry name" value="Ribonuclease Inhibitor"/>
    <property type="match status" value="1"/>
</dbReference>
<dbReference type="EMBL" id="CP076129">
    <property type="protein sequence ID" value="QWG10314.1"/>
    <property type="molecule type" value="Genomic_DNA"/>
</dbReference>
<feature type="signal peptide" evidence="3">
    <location>
        <begin position="1"/>
        <end position="21"/>
    </location>
</feature>
<proteinExistence type="predicted"/>
<organism evidence="5 6">
    <name type="scientific">Flammeovirga kamogawensis</name>
    <dbReference type="NCBI Taxonomy" id="373891"/>
    <lineage>
        <taxon>Bacteria</taxon>
        <taxon>Pseudomonadati</taxon>
        <taxon>Bacteroidota</taxon>
        <taxon>Cytophagia</taxon>
        <taxon>Cytophagales</taxon>
        <taxon>Flammeovirgaceae</taxon>
        <taxon>Flammeovirga</taxon>
    </lineage>
</organism>
<feature type="chain" id="PRO_5047074197" evidence="3">
    <location>
        <begin position="22"/>
        <end position="433"/>
    </location>
</feature>
<keyword evidence="6" id="KW-1185">Reference proteome</keyword>
<keyword evidence="2" id="KW-0677">Repeat</keyword>
<keyword evidence="1" id="KW-0433">Leucine-rich repeat</keyword>
<evidence type="ECO:0000313" key="5">
    <source>
        <dbReference type="EMBL" id="QWG10314.1"/>
    </source>
</evidence>
<evidence type="ECO:0000313" key="6">
    <source>
        <dbReference type="Proteomes" id="UP000682802"/>
    </source>
</evidence>
<dbReference type="SMART" id="SM00369">
    <property type="entry name" value="LRR_TYP"/>
    <property type="match status" value="5"/>
</dbReference>
<dbReference type="InterPro" id="IPR032675">
    <property type="entry name" value="LRR_dom_sf"/>
</dbReference>
<dbReference type="RefSeq" id="WP_158631176.1">
    <property type="nucleotide sequence ID" value="NZ_CP076129.1"/>
</dbReference>
<name>A0ABX8H325_9BACT</name>
<evidence type="ECO:0000256" key="2">
    <source>
        <dbReference type="ARBA" id="ARBA00022737"/>
    </source>
</evidence>
<dbReference type="Pfam" id="PF23598">
    <property type="entry name" value="LRR_14"/>
    <property type="match status" value="1"/>
</dbReference>
<dbReference type="PROSITE" id="PS51257">
    <property type="entry name" value="PROKAR_LIPOPROTEIN"/>
    <property type="match status" value="1"/>
</dbReference>
<dbReference type="PANTHER" id="PTHR48051:SF49">
    <property type="entry name" value="LEUCINE-RICH REPEAT AND DEATH DOMAIN-CONTAINING PROTEIN 1"/>
    <property type="match status" value="1"/>
</dbReference>
<dbReference type="PROSITE" id="PS51450">
    <property type="entry name" value="LRR"/>
    <property type="match status" value="3"/>
</dbReference>
<protein>
    <submittedName>
        <fullName evidence="5">Leucine-rich repeat domain-containing protein</fullName>
    </submittedName>
</protein>
<feature type="domain" description="Disease resistance R13L4/SHOC-2-like LRR" evidence="4">
    <location>
        <begin position="163"/>
        <end position="331"/>
    </location>
</feature>
<dbReference type="SMART" id="SM00364">
    <property type="entry name" value="LRR_BAC"/>
    <property type="match status" value="7"/>
</dbReference>
<keyword evidence="3" id="KW-0732">Signal</keyword>
<dbReference type="InterPro" id="IPR055414">
    <property type="entry name" value="LRR_R13L4/SHOC2-like"/>
</dbReference>
<evidence type="ECO:0000256" key="1">
    <source>
        <dbReference type="ARBA" id="ARBA00022614"/>
    </source>
</evidence>
<dbReference type="Proteomes" id="UP000682802">
    <property type="component" value="Chromosome 2"/>
</dbReference>
<dbReference type="InterPro" id="IPR050216">
    <property type="entry name" value="LRR_domain-containing"/>
</dbReference>
<sequence length="433" mass="49543">MKNYIILLVSLIFITSCVTLSEQEAENKILAIADNQKSGSYKNVVIENGHFTHYVVCKYYQTVPKEILAFTKLKRLTISFNKEMTSIPEFINKYDSLYELNIMYNGVTKINDDAFHIPTLKVMDLCDNLLQDLPTSIQDLDNLKSLDLSNNKFTTFPKEILSLKNLKVLNLTGNQISTLPDEIGELENLEELYLRGNPIAELPASFKKLKKLKILWSDDTKLKHFPKMLCEMKSLEKILINADTLNIPTEIDQLRNLDKIRMYDGYVPSLPSSIGNLSKLETFHFKNCDLSKVTFHSSFKNLDHLRMFEIENGNISTFPSFLTDLDSLKTLGLIGNRELVALQEGLVKCTILEQLDINHNSLKSLPIDIGYIKKLHYLNIEGNRLTTLPVSLRYNKANLAILYYGNPWQWLPKELVDNFETNTGRGLPPGEVR</sequence>
<reference evidence="5 6" key="1">
    <citation type="submission" date="2021-05" db="EMBL/GenBank/DDBJ databases">
        <title>Comparative genomic studies on the polysaccharide-degrading batcterial strains of the Flammeovirga genus.</title>
        <authorList>
            <person name="Zewei F."/>
            <person name="Zheng Z."/>
            <person name="Yu L."/>
            <person name="Ruyue G."/>
            <person name="Yanhong M."/>
            <person name="Yuanyuan C."/>
            <person name="Jingyan G."/>
            <person name="Wenjun H."/>
        </authorList>
    </citation>
    <scope>NUCLEOTIDE SEQUENCE [LARGE SCALE GENOMIC DNA]</scope>
    <source>
        <strain evidence="5 6">YS10</strain>
    </source>
</reference>